<evidence type="ECO:0000313" key="1">
    <source>
        <dbReference type="EMBL" id="GAT43792.1"/>
    </source>
</evidence>
<protein>
    <submittedName>
        <fullName evidence="1">Uncharacterized protein</fullName>
    </submittedName>
</protein>
<dbReference type="Proteomes" id="UP000815677">
    <property type="component" value="Unassembled WGS sequence"/>
</dbReference>
<accession>A0ABQ0KZU1</accession>
<proteinExistence type="predicted"/>
<dbReference type="EMBL" id="DF839312">
    <property type="protein sequence ID" value="GAT43792.1"/>
    <property type="molecule type" value="Genomic_DNA"/>
</dbReference>
<reference evidence="1" key="1">
    <citation type="submission" date="2014-09" db="EMBL/GenBank/DDBJ databases">
        <title>Genome sequence of the luminous mushroom Mycena chlorophos for searching fungal bioluminescence genes.</title>
        <authorList>
            <person name="Tanaka Y."/>
            <person name="Kasuga D."/>
            <person name="Oba Y."/>
            <person name="Hase S."/>
            <person name="Sato K."/>
            <person name="Oba Y."/>
            <person name="Sakakibara Y."/>
        </authorList>
    </citation>
    <scope>NUCLEOTIDE SEQUENCE</scope>
</reference>
<sequence>MADASPLSLNVQKLDVLQRDHPQIDDLSVAAEFLCVLMAGRFLASGKPIDDEVVSVSACKSLLSTESALYEELRQAHASGTLADFADSALLPPLSWLRRNTNPLQEDTIRFLESLRLCRSFTDELSIILHRLGHFADDEVLRKRVEHIFTPQNKFMVNASGTGKTRLCYEGLCQNWGLYLSFAIDDGRLGSLEIQMLLKGVRDEYVGQDPASVDFQSMDERIEVLFGAVLLARLLLFVAFLETAQIDSDGRGFSDEHKKQWLAMQLQPHSIANDPFEALTRILLDNDEAYLEHNIAAAFRKVRRIVGEQQLFLVLDESSTAVGMFSELLPRDSRSILQMALDALLRFLDDNCTIISAGIDIPKSHFSEGAGSDFGWTSETGAFDDPATQEAYVTQFLPPDFRDSDAGRFLIARVWHWLRGRCEVFCCTYP</sequence>
<organism evidence="1 2">
    <name type="scientific">Mycena chlorophos</name>
    <name type="common">Agaric fungus</name>
    <name type="synonym">Agaricus chlorophos</name>
    <dbReference type="NCBI Taxonomy" id="658473"/>
    <lineage>
        <taxon>Eukaryota</taxon>
        <taxon>Fungi</taxon>
        <taxon>Dikarya</taxon>
        <taxon>Basidiomycota</taxon>
        <taxon>Agaricomycotina</taxon>
        <taxon>Agaricomycetes</taxon>
        <taxon>Agaricomycetidae</taxon>
        <taxon>Agaricales</taxon>
        <taxon>Marasmiineae</taxon>
        <taxon>Mycenaceae</taxon>
        <taxon>Mycena</taxon>
    </lineage>
</organism>
<gene>
    <name evidence="1" type="ORF">MCHLO_01460</name>
</gene>
<evidence type="ECO:0000313" key="2">
    <source>
        <dbReference type="Proteomes" id="UP000815677"/>
    </source>
</evidence>
<keyword evidence="2" id="KW-1185">Reference proteome</keyword>
<name>A0ABQ0KZU1_MYCCL</name>